<evidence type="ECO:0000313" key="12">
    <source>
        <dbReference type="Proteomes" id="UP000320623"/>
    </source>
</evidence>
<feature type="transmembrane region" description="Helical" evidence="9">
    <location>
        <begin position="134"/>
        <end position="153"/>
    </location>
</feature>
<dbReference type="STRING" id="1643428.GCA_001442855_01609"/>
<evidence type="ECO:0000256" key="2">
    <source>
        <dbReference type="ARBA" id="ARBA00022448"/>
    </source>
</evidence>
<evidence type="ECO:0000313" key="11">
    <source>
        <dbReference type="EMBL" id="CUU06902.1"/>
    </source>
</evidence>
<evidence type="ECO:0000256" key="1">
    <source>
        <dbReference type="ARBA" id="ARBA00004651"/>
    </source>
</evidence>
<keyword evidence="7 9" id="KW-0472">Membrane</keyword>
<evidence type="ECO:0000259" key="10">
    <source>
        <dbReference type="Pfam" id="PF01618"/>
    </source>
</evidence>
<keyword evidence="5 8" id="KW-0653">Protein transport</keyword>
<evidence type="ECO:0000256" key="3">
    <source>
        <dbReference type="ARBA" id="ARBA00022475"/>
    </source>
</evidence>
<keyword evidence="2 8" id="KW-0813">Transport</keyword>
<protein>
    <submittedName>
        <fullName evidence="11">Biopolymer transport protein ExbB</fullName>
    </submittedName>
</protein>
<evidence type="ECO:0000256" key="6">
    <source>
        <dbReference type="ARBA" id="ARBA00022989"/>
    </source>
</evidence>
<dbReference type="EMBL" id="FAOO01000011">
    <property type="protein sequence ID" value="CUU06902.1"/>
    <property type="molecule type" value="Genomic_DNA"/>
</dbReference>
<keyword evidence="6 9" id="KW-1133">Transmembrane helix</keyword>
<dbReference type="GO" id="GO:0005886">
    <property type="term" value="C:plasma membrane"/>
    <property type="evidence" value="ECO:0007669"/>
    <property type="project" value="UniProtKB-SubCell"/>
</dbReference>
<keyword evidence="3" id="KW-1003">Cell membrane</keyword>
<evidence type="ECO:0000256" key="9">
    <source>
        <dbReference type="SAM" id="Phobius"/>
    </source>
</evidence>
<dbReference type="PANTHER" id="PTHR30625">
    <property type="entry name" value="PROTEIN TOLQ"/>
    <property type="match status" value="1"/>
</dbReference>
<proteinExistence type="inferred from homology"/>
<keyword evidence="4 9" id="KW-0812">Transmembrane</keyword>
<dbReference type="OrthoDB" id="4045at2"/>
<comment type="similarity">
    <text evidence="8">Belongs to the exbB/tolQ family.</text>
</comment>
<feature type="domain" description="MotA/TolQ/ExbB proton channel" evidence="10">
    <location>
        <begin position="96"/>
        <end position="214"/>
    </location>
</feature>
<keyword evidence="12" id="KW-1185">Reference proteome</keyword>
<reference evidence="12" key="1">
    <citation type="submission" date="2015-11" db="EMBL/GenBank/DDBJ databases">
        <authorList>
            <person name="Varghese N."/>
        </authorList>
    </citation>
    <scope>NUCLEOTIDE SEQUENCE [LARGE SCALE GENOMIC DNA]</scope>
</reference>
<evidence type="ECO:0000256" key="4">
    <source>
        <dbReference type="ARBA" id="ARBA00022692"/>
    </source>
</evidence>
<dbReference type="AlphaFoldDB" id="A0A0S4N9P8"/>
<feature type="transmembrane region" description="Helical" evidence="9">
    <location>
        <begin position="37"/>
        <end position="59"/>
    </location>
</feature>
<dbReference type="InterPro" id="IPR050790">
    <property type="entry name" value="ExbB/TolQ_transport"/>
</dbReference>
<organism evidence="11 12">
    <name type="scientific">Candidatus Thermokryptus mobilis</name>
    <dbReference type="NCBI Taxonomy" id="1643428"/>
    <lineage>
        <taxon>Bacteria</taxon>
        <taxon>Pseudomonadati</taxon>
        <taxon>Candidatus Kryptoniota</taxon>
        <taxon>Candidatus Thermokryptus</taxon>
    </lineage>
</organism>
<accession>A0A0S4N9P8</accession>
<dbReference type="PANTHER" id="PTHR30625:SF15">
    <property type="entry name" value="BIOPOLYMER TRANSPORT PROTEIN EXBB"/>
    <property type="match status" value="1"/>
</dbReference>
<comment type="subcellular location">
    <subcellularLocation>
        <location evidence="1">Cell membrane</location>
        <topology evidence="1">Multi-pass membrane protein</topology>
    </subcellularLocation>
    <subcellularLocation>
        <location evidence="8">Membrane</location>
        <topology evidence="8">Multi-pass membrane protein</topology>
    </subcellularLocation>
</comment>
<evidence type="ECO:0000256" key="7">
    <source>
        <dbReference type="ARBA" id="ARBA00023136"/>
    </source>
</evidence>
<dbReference type="GO" id="GO:0017038">
    <property type="term" value="P:protein import"/>
    <property type="evidence" value="ECO:0007669"/>
    <property type="project" value="TreeGrafter"/>
</dbReference>
<dbReference type="Proteomes" id="UP000320623">
    <property type="component" value="Unassembled WGS sequence"/>
</dbReference>
<evidence type="ECO:0000256" key="5">
    <source>
        <dbReference type="ARBA" id="ARBA00022927"/>
    </source>
</evidence>
<dbReference type="RefSeq" id="WP_140945378.1">
    <property type="nucleotide sequence ID" value="NZ_FAOO01000011.1"/>
</dbReference>
<evidence type="ECO:0000256" key="8">
    <source>
        <dbReference type="RuleBase" id="RU004057"/>
    </source>
</evidence>
<name>A0A0S4N9P8_9BACT</name>
<sequence length="243" mass="26153">MSFQVVLAFLIQATPQKGSFVEEIANILVQKYIEGGFFMHPILAILIIGLGLSIAKWISLSKASINTRKFLNEVKKALDEGGVEKALEVCQKTPGPVASIFQAGLLRANEGIEAAEKAIIAYGGVEMAFLERGLVWLSLFISLAPLLGFTGTVQGMIVAFDSIKEAKNISPEIVAGGISIALLTTLFGLIVAIILQTFYNYFVSKVDRIVVDMEESSIELIDVLASMQLGKKVAAGEVKNTSK</sequence>
<gene>
    <name evidence="11" type="ORF">JGI1_01644</name>
</gene>
<dbReference type="InterPro" id="IPR002898">
    <property type="entry name" value="MotA_ExbB_proton_chnl"/>
</dbReference>
<dbReference type="Pfam" id="PF01618">
    <property type="entry name" value="MotA_ExbB"/>
    <property type="match status" value="1"/>
</dbReference>
<feature type="transmembrane region" description="Helical" evidence="9">
    <location>
        <begin position="173"/>
        <end position="195"/>
    </location>
</feature>